<proteinExistence type="predicted"/>
<keyword evidence="2" id="KW-1185">Reference proteome</keyword>
<comment type="caution">
    <text evidence="1">The sequence shown here is derived from an EMBL/GenBank/DDBJ whole genome shotgun (WGS) entry which is preliminary data.</text>
</comment>
<organism evidence="1 2">
    <name type="scientific">Trichothecium roseum</name>
    <dbReference type="NCBI Taxonomy" id="47278"/>
    <lineage>
        <taxon>Eukaryota</taxon>
        <taxon>Fungi</taxon>
        <taxon>Dikarya</taxon>
        <taxon>Ascomycota</taxon>
        <taxon>Pezizomycotina</taxon>
        <taxon>Sordariomycetes</taxon>
        <taxon>Hypocreomycetidae</taxon>
        <taxon>Hypocreales</taxon>
        <taxon>Hypocreales incertae sedis</taxon>
        <taxon>Trichothecium</taxon>
    </lineage>
</organism>
<reference evidence="1" key="1">
    <citation type="submission" date="2022-10" db="EMBL/GenBank/DDBJ databases">
        <title>Complete Genome of Trichothecium roseum strain YXFP-22015, a Plant Pathogen Isolated from Citrus.</title>
        <authorList>
            <person name="Wang Y."/>
            <person name="Zhu L."/>
        </authorList>
    </citation>
    <scope>NUCLEOTIDE SEQUENCE</scope>
    <source>
        <strain evidence="1">YXFP-22015</strain>
    </source>
</reference>
<evidence type="ECO:0000313" key="1">
    <source>
        <dbReference type="EMBL" id="KAI9900149.1"/>
    </source>
</evidence>
<dbReference type="Proteomes" id="UP001163324">
    <property type="component" value="Chromosome 4"/>
</dbReference>
<accession>A0ACC0V178</accession>
<evidence type="ECO:0000313" key="2">
    <source>
        <dbReference type="Proteomes" id="UP001163324"/>
    </source>
</evidence>
<sequence>MPDIDPTALTARPSVGSSTPTLASKSLTITVPGKLKQTIPPRIDLELPYTALRSAISNEDWLVYKDATAKFLIGGLNQTEYIELIDPILTKNGDKFHLHNQLIAGVICNITREVPDQGPAPWVSANDKPLMATGSKPVSNDAAERRLKGDVMQLPTRDRRRIKELATNSFDPNESITNFFTEVNGRPSAATEVPASAGGALNNINFTVEIRKRWTQTLAIESGELPDIGGLGGRMLPFCYENGLTNGHVPDAPSLLAIATETFIKETLTNLFSRTRSNGPGEAGNAGFGIGTTWIQTDKYRKQLHDEEDAAQRGELSRDKAGFLPVEAKAASERGPLGLADMCLALNIAESGMAQFPAIRSQILHGYREGELESWDNYTWVHDQKPNSLGASWPPQVNGGEAMDTDAPGDPMDIDTDSWWEGMENQDADFLDSVLDSCLTVTS</sequence>
<protein>
    <submittedName>
        <fullName evidence="1">Uncharacterized protein</fullName>
    </submittedName>
</protein>
<dbReference type="EMBL" id="CM047943">
    <property type="protein sequence ID" value="KAI9900149.1"/>
    <property type="molecule type" value="Genomic_DNA"/>
</dbReference>
<name>A0ACC0V178_9HYPO</name>
<gene>
    <name evidence="1" type="ORF">N3K66_004411</name>
</gene>